<protein>
    <submittedName>
        <fullName evidence="1">Uncharacterized protein</fullName>
    </submittedName>
</protein>
<dbReference type="EMBL" id="LSYV01000093">
    <property type="protein sequence ID" value="KXZ43377.1"/>
    <property type="molecule type" value="Genomic_DNA"/>
</dbReference>
<name>A0A150G0M0_GONPE</name>
<dbReference type="Proteomes" id="UP000075714">
    <property type="component" value="Unassembled WGS sequence"/>
</dbReference>
<organism evidence="1 2">
    <name type="scientific">Gonium pectorale</name>
    <name type="common">Green alga</name>
    <dbReference type="NCBI Taxonomy" id="33097"/>
    <lineage>
        <taxon>Eukaryota</taxon>
        <taxon>Viridiplantae</taxon>
        <taxon>Chlorophyta</taxon>
        <taxon>core chlorophytes</taxon>
        <taxon>Chlorophyceae</taxon>
        <taxon>CS clade</taxon>
        <taxon>Chlamydomonadales</taxon>
        <taxon>Volvocaceae</taxon>
        <taxon>Gonium</taxon>
    </lineage>
</organism>
<accession>A0A150G0M0</accession>
<comment type="caution">
    <text evidence="1">The sequence shown here is derived from an EMBL/GenBank/DDBJ whole genome shotgun (WGS) entry which is preliminary data.</text>
</comment>
<keyword evidence="2" id="KW-1185">Reference proteome</keyword>
<reference evidence="2" key="1">
    <citation type="journal article" date="2016" name="Nat. Commun.">
        <title>The Gonium pectorale genome demonstrates co-option of cell cycle regulation during the evolution of multicellularity.</title>
        <authorList>
            <person name="Hanschen E.R."/>
            <person name="Marriage T.N."/>
            <person name="Ferris P.J."/>
            <person name="Hamaji T."/>
            <person name="Toyoda A."/>
            <person name="Fujiyama A."/>
            <person name="Neme R."/>
            <person name="Noguchi H."/>
            <person name="Minakuchi Y."/>
            <person name="Suzuki M."/>
            <person name="Kawai-Toyooka H."/>
            <person name="Smith D.R."/>
            <person name="Sparks H."/>
            <person name="Anderson J."/>
            <person name="Bakaric R."/>
            <person name="Luria V."/>
            <person name="Karger A."/>
            <person name="Kirschner M.W."/>
            <person name="Durand P.M."/>
            <person name="Michod R.E."/>
            <person name="Nozaki H."/>
            <person name="Olson B.J."/>
        </authorList>
    </citation>
    <scope>NUCLEOTIDE SEQUENCE [LARGE SCALE GENOMIC DNA]</scope>
    <source>
        <strain evidence="2">NIES-2863</strain>
    </source>
</reference>
<gene>
    <name evidence="1" type="ORF">GPECTOR_92g600</name>
</gene>
<evidence type="ECO:0000313" key="1">
    <source>
        <dbReference type="EMBL" id="KXZ43377.1"/>
    </source>
</evidence>
<dbReference type="AlphaFoldDB" id="A0A150G0M0"/>
<proteinExistence type="predicted"/>
<sequence length="342" mass="37728">MSQVQLTVSGRDLAAVNSGDHPKAVASSVSISRSHWPHAPLVGLHDVHGDELKYFNTLLGDLGMEVQALPNRTKFRLRGNYNDTAAYDVLLLPMFHHSIKDIEATGKMILLTIVDVLSPERKAKIQRPSRLLGCICFSEMCHSTAVDLGIPSFHLKRRYNYKGPALSTVVHPDTPLPQQIVSLISGYSRKANSTGNRNNGTSAYEVWQDVTRNLANVKLCPGQGPNGTEIYCDEATELRRSKALLHVKDKATYERAGFDGYVIHGVNGWVAANPGNMTSVLQDDTMLRVLRQGAHAHAASFQLPVPRDELSYVAQFLLSRVEALQGQLDYPVGHITEALAWR</sequence>
<evidence type="ECO:0000313" key="2">
    <source>
        <dbReference type="Proteomes" id="UP000075714"/>
    </source>
</evidence>